<feature type="transmembrane region" description="Helical" evidence="1">
    <location>
        <begin position="126"/>
        <end position="150"/>
    </location>
</feature>
<sequence>MPGESRQSTAVRGEYLNAKPKFTLILLLIELVWCIAGSLVWGAAADNPVLPQLLAIFNMLIIFALILACLSTEYFRFQVRREDTRSDTRYFVPYAWRYVLCEAHVARALLLCANITIMAFDNDFDIGSIIVLAATPLHLILTSLHIFIAFKPKRQ</sequence>
<dbReference type="AlphaFoldDB" id="A0A3P7IT05"/>
<keyword evidence="3" id="KW-1185">Reference proteome</keyword>
<dbReference type="Proteomes" id="UP000270094">
    <property type="component" value="Unassembled WGS sequence"/>
</dbReference>
<reference evidence="2 3" key="1">
    <citation type="submission" date="2018-11" db="EMBL/GenBank/DDBJ databases">
        <authorList>
            <consortium name="Pathogen Informatics"/>
        </authorList>
    </citation>
    <scope>NUCLEOTIDE SEQUENCE [LARGE SCALE GENOMIC DNA]</scope>
</reference>
<dbReference type="OrthoDB" id="5824054at2759"/>
<feature type="transmembrane region" description="Helical" evidence="1">
    <location>
        <begin position="21"/>
        <end position="41"/>
    </location>
</feature>
<keyword evidence="1" id="KW-0472">Membrane</keyword>
<proteinExistence type="predicted"/>
<protein>
    <submittedName>
        <fullName evidence="2">Uncharacterized protein</fullName>
    </submittedName>
</protein>
<keyword evidence="1" id="KW-0812">Transmembrane</keyword>
<feature type="transmembrane region" description="Helical" evidence="1">
    <location>
        <begin position="53"/>
        <end position="75"/>
    </location>
</feature>
<feature type="transmembrane region" description="Helical" evidence="1">
    <location>
        <begin position="96"/>
        <end position="120"/>
    </location>
</feature>
<organism evidence="2 3">
    <name type="scientific">Strongylus vulgaris</name>
    <name type="common">Blood worm</name>
    <dbReference type="NCBI Taxonomy" id="40348"/>
    <lineage>
        <taxon>Eukaryota</taxon>
        <taxon>Metazoa</taxon>
        <taxon>Ecdysozoa</taxon>
        <taxon>Nematoda</taxon>
        <taxon>Chromadorea</taxon>
        <taxon>Rhabditida</taxon>
        <taxon>Rhabditina</taxon>
        <taxon>Rhabditomorpha</taxon>
        <taxon>Strongyloidea</taxon>
        <taxon>Strongylidae</taxon>
        <taxon>Strongylus</taxon>
    </lineage>
</organism>
<name>A0A3P7IT05_STRVU</name>
<gene>
    <name evidence="2" type="ORF">SVUK_LOCUS3652</name>
</gene>
<dbReference type="EMBL" id="UYYB01009556">
    <property type="protein sequence ID" value="VDM68654.1"/>
    <property type="molecule type" value="Genomic_DNA"/>
</dbReference>
<evidence type="ECO:0000313" key="2">
    <source>
        <dbReference type="EMBL" id="VDM68654.1"/>
    </source>
</evidence>
<keyword evidence="1" id="KW-1133">Transmembrane helix</keyword>
<accession>A0A3P7IT05</accession>
<evidence type="ECO:0000313" key="3">
    <source>
        <dbReference type="Proteomes" id="UP000270094"/>
    </source>
</evidence>
<evidence type="ECO:0000256" key="1">
    <source>
        <dbReference type="SAM" id="Phobius"/>
    </source>
</evidence>